<accession>A0A7C6E9S3</accession>
<name>A0A7C6E9S3_DESAE</name>
<dbReference type="InterPro" id="IPR006675">
    <property type="entry name" value="HDIG_dom"/>
</dbReference>
<proteinExistence type="predicted"/>
<feature type="non-terminal residue" evidence="2">
    <location>
        <position position="116"/>
    </location>
</feature>
<dbReference type="PANTHER" id="PTHR43155">
    <property type="entry name" value="CYCLIC DI-GMP PHOSPHODIESTERASE PA4108-RELATED"/>
    <property type="match status" value="1"/>
</dbReference>
<sequence>MLLEKRKINFTKLIEQISLSLDLMAFGEEKQSYHALRVGFISLLIANKLNLEREDKIDLYLACLLHDVGAVGIENQLLLETNRNAMNLQTHAHLGYEILSNIPFCNRLAEIIKDHH</sequence>
<dbReference type="PANTHER" id="PTHR43155:SF2">
    <property type="entry name" value="CYCLIC DI-GMP PHOSPHODIESTERASE PA4108"/>
    <property type="match status" value="1"/>
</dbReference>
<dbReference type="NCBIfam" id="TIGR00277">
    <property type="entry name" value="HDIG"/>
    <property type="match status" value="1"/>
</dbReference>
<dbReference type="InterPro" id="IPR006674">
    <property type="entry name" value="HD_domain"/>
</dbReference>
<comment type="caution">
    <text evidence="2">The sequence shown here is derived from an EMBL/GenBank/DDBJ whole genome shotgun (WGS) entry which is preliminary data.</text>
</comment>
<organism evidence="2">
    <name type="scientific">Desulfurella acetivorans</name>
    <dbReference type="NCBI Taxonomy" id="33002"/>
    <lineage>
        <taxon>Bacteria</taxon>
        <taxon>Pseudomonadati</taxon>
        <taxon>Campylobacterota</taxon>
        <taxon>Desulfurellia</taxon>
        <taxon>Desulfurellales</taxon>
        <taxon>Desulfurellaceae</taxon>
        <taxon>Desulfurella</taxon>
    </lineage>
</organism>
<dbReference type="CDD" id="cd00077">
    <property type="entry name" value="HDc"/>
    <property type="match status" value="1"/>
</dbReference>
<evidence type="ECO:0000313" key="2">
    <source>
        <dbReference type="EMBL" id="HHS48412.1"/>
    </source>
</evidence>
<protein>
    <submittedName>
        <fullName evidence="2">HD domain-containing protein</fullName>
    </submittedName>
</protein>
<dbReference type="InterPro" id="IPR003607">
    <property type="entry name" value="HD/PDEase_dom"/>
</dbReference>
<dbReference type="Pfam" id="PF01966">
    <property type="entry name" value="HD"/>
    <property type="match status" value="1"/>
</dbReference>
<dbReference type="Gene3D" id="1.10.3210.10">
    <property type="entry name" value="Hypothetical protein af1432"/>
    <property type="match status" value="1"/>
</dbReference>
<dbReference type="EMBL" id="DRZX01000039">
    <property type="protein sequence ID" value="HHS48412.1"/>
    <property type="molecule type" value="Genomic_DNA"/>
</dbReference>
<feature type="domain" description="HD" evidence="1">
    <location>
        <begin position="33"/>
        <end position="116"/>
    </location>
</feature>
<dbReference type="Proteomes" id="UP000886400">
    <property type="component" value="Unassembled WGS sequence"/>
</dbReference>
<dbReference type="SUPFAM" id="SSF109604">
    <property type="entry name" value="HD-domain/PDEase-like"/>
    <property type="match status" value="1"/>
</dbReference>
<reference evidence="2" key="1">
    <citation type="journal article" date="2020" name="mSystems">
        <title>Genome- and Community-Level Interaction Insights into Carbon Utilization and Element Cycling Functions of Hydrothermarchaeota in Hydrothermal Sediment.</title>
        <authorList>
            <person name="Zhou Z."/>
            <person name="Liu Y."/>
            <person name="Xu W."/>
            <person name="Pan J."/>
            <person name="Luo Z.H."/>
            <person name="Li M."/>
        </authorList>
    </citation>
    <scope>NUCLEOTIDE SEQUENCE [LARGE SCALE GENOMIC DNA]</scope>
    <source>
        <strain evidence="2">SpSt-1135</strain>
    </source>
</reference>
<evidence type="ECO:0000259" key="1">
    <source>
        <dbReference type="Pfam" id="PF01966"/>
    </source>
</evidence>
<dbReference type="AlphaFoldDB" id="A0A7C6E9S3"/>
<gene>
    <name evidence="2" type="ORF">ENM99_00870</name>
</gene>